<dbReference type="Proteomes" id="UP000245998">
    <property type="component" value="Unassembled WGS sequence"/>
</dbReference>
<dbReference type="Gene3D" id="2.40.260.10">
    <property type="entry name" value="Sortase"/>
    <property type="match status" value="1"/>
</dbReference>
<dbReference type="OrthoDB" id="154054at2"/>
<feature type="active site" description="Acyl-thioester intermediate" evidence="2">
    <location>
        <position position="182"/>
    </location>
</feature>
<sequence>MKAAAIMLIAAGIVVMFYPFLNHLYAAQKEKELMQEWETGQMDAARESFIKLDEVYREKEQEEKDTQSGSPIGMLTIDKIDLTLPILDGADQANLRVAAGKLEGTDHLEAKTGNTAIAAHRSYTYGKQFNRLDEVEVGDEIIVHSTNNKKTYTVFNKIVVEPTDVSVLESKAGEKMITLITCEPIRKATHRLIVQAR</sequence>
<protein>
    <submittedName>
        <fullName evidence="4">Class D sortase</fullName>
    </submittedName>
</protein>
<evidence type="ECO:0000256" key="2">
    <source>
        <dbReference type="PIRSR" id="PIRSR605754-1"/>
    </source>
</evidence>
<dbReference type="AlphaFoldDB" id="A0A2U1JTK7"/>
<feature type="active site" description="Proton donor/acceptor" evidence="2">
    <location>
        <position position="120"/>
    </location>
</feature>
<dbReference type="RefSeq" id="WP_116555745.1">
    <property type="nucleotide sequence ID" value="NZ_QCZG01000039.1"/>
</dbReference>
<dbReference type="NCBIfam" id="TIGR01076">
    <property type="entry name" value="sortase_fam"/>
    <property type="match status" value="1"/>
</dbReference>
<evidence type="ECO:0000256" key="1">
    <source>
        <dbReference type="ARBA" id="ARBA00022801"/>
    </source>
</evidence>
<evidence type="ECO:0000313" key="5">
    <source>
        <dbReference type="Proteomes" id="UP000245998"/>
    </source>
</evidence>
<accession>A0A2U1JTK7</accession>
<dbReference type="InterPro" id="IPR023365">
    <property type="entry name" value="Sortase_dom-sf"/>
</dbReference>
<keyword evidence="5" id="KW-1185">Reference proteome</keyword>
<dbReference type="InterPro" id="IPR042000">
    <property type="entry name" value="Sortase_D_2"/>
</dbReference>
<keyword evidence="3" id="KW-0472">Membrane</keyword>
<comment type="caution">
    <text evidence="4">The sequence shown here is derived from an EMBL/GenBank/DDBJ whole genome shotgun (WGS) entry which is preliminary data.</text>
</comment>
<keyword evidence="3" id="KW-1133">Transmembrane helix</keyword>
<organism evidence="4 5">
    <name type="scientific">Pueribacillus theae</name>
    <dbReference type="NCBI Taxonomy" id="2171751"/>
    <lineage>
        <taxon>Bacteria</taxon>
        <taxon>Bacillati</taxon>
        <taxon>Bacillota</taxon>
        <taxon>Bacilli</taxon>
        <taxon>Bacillales</taxon>
        <taxon>Bacillaceae</taxon>
        <taxon>Pueribacillus</taxon>
    </lineage>
</organism>
<reference evidence="4 5" key="1">
    <citation type="submission" date="2018-04" db="EMBL/GenBank/DDBJ databases">
        <title>Camelliibacillus theae gen. nov., sp. nov., isolated from Pu'er tea.</title>
        <authorList>
            <person name="Niu L."/>
        </authorList>
    </citation>
    <scope>NUCLEOTIDE SEQUENCE [LARGE SCALE GENOMIC DNA]</scope>
    <source>
        <strain evidence="4 5">T8</strain>
    </source>
</reference>
<dbReference type="Pfam" id="PF04203">
    <property type="entry name" value="Sortase"/>
    <property type="match status" value="1"/>
</dbReference>
<dbReference type="InterPro" id="IPR005754">
    <property type="entry name" value="Sortase"/>
</dbReference>
<name>A0A2U1JTK7_9BACI</name>
<gene>
    <name evidence="4" type="ORF">DCC39_15145</name>
</gene>
<keyword evidence="3" id="KW-0812">Transmembrane</keyword>
<dbReference type="GO" id="GO:0016787">
    <property type="term" value="F:hydrolase activity"/>
    <property type="evidence" value="ECO:0007669"/>
    <property type="project" value="UniProtKB-KW"/>
</dbReference>
<evidence type="ECO:0000256" key="3">
    <source>
        <dbReference type="SAM" id="Phobius"/>
    </source>
</evidence>
<dbReference type="EMBL" id="QCZG01000039">
    <property type="protein sequence ID" value="PWA08269.1"/>
    <property type="molecule type" value="Genomic_DNA"/>
</dbReference>
<dbReference type="SUPFAM" id="SSF63817">
    <property type="entry name" value="Sortase"/>
    <property type="match status" value="1"/>
</dbReference>
<feature type="transmembrane region" description="Helical" evidence="3">
    <location>
        <begin position="6"/>
        <end position="25"/>
    </location>
</feature>
<evidence type="ECO:0000313" key="4">
    <source>
        <dbReference type="EMBL" id="PWA08269.1"/>
    </source>
</evidence>
<dbReference type="CDD" id="cd06166">
    <property type="entry name" value="Sortase_D_2"/>
    <property type="match status" value="1"/>
</dbReference>
<keyword evidence="1" id="KW-0378">Hydrolase</keyword>
<proteinExistence type="predicted"/>